<dbReference type="Proteomes" id="UP000636888">
    <property type="component" value="Unassembled WGS sequence"/>
</dbReference>
<dbReference type="RefSeq" id="WP_199386358.1">
    <property type="nucleotide sequence ID" value="NZ_JAEMHM010000023.1"/>
</dbReference>
<reference evidence="1" key="1">
    <citation type="submission" date="2020-12" db="EMBL/GenBank/DDBJ databases">
        <title>Geomonas sp. Red875, isolated from river sediment.</title>
        <authorList>
            <person name="Xu Z."/>
            <person name="Zhang Z."/>
            <person name="Masuda Y."/>
            <person name="Itoh H."/>
            <person name="Senoo K."/>
        </authorList>
    </citation>
    <scope>NUCLEOTIDE SEQUENCE</scope>
    <source>
        <strain evidence="1">Red875</strain>
    </source>
</reference>
<gene>
    <name evidence="1" type="ORF">JFN93_21785</name>
</gene>
<keyword evidence="2" id="KW-1185">Reference proteome</keyword>
<sequence>MLNFLDSLDTWFGKLTNFELIVRFAAIGDLLAVHPAYQDPFPDGLADAAQIKAMVASFKVKVDAAAGQDRARVAERNKAREELVLAVTLVARYIEIRATIRQDPSMLEHTGFRIKSRGSKSSAAATVSPEVYSLKKGNEDGSVVVTAKRHPGKVSYIIEMCKGDPANGGIWTYIGHFLQCKNVITKLETAMKVYFRIRYDINGNLSEWSAPVGIIVT</sequence>
<proteinExistence type="predicted"/>
<accession>A0A8J7M2B6</accession>
<name>A0A8J7M2B6_9BACT</name>
<comment type="caution">
    <text evidence="1">The sequence shown here is derived from an EMBL/GenBank/DDBJ whole genome shotgun (WGS) entry which is preliminary data.</text>
</comment>
<dbReference type="EMBL" id="JAEMHM010000023">
    <property type="protein sequence ID" value="MBJ6727352.1"/>
    <property type="molecule type" value="Genomic_DNA"/>
</dbReference>
<evidence type="ECO:0000313" key="1">
    <source>
        <dbReference type="EMBL" id="MBJ6727352.1"/>
    </source>
</evidence>
<evidence type="ECO:0000313" key="2">
    <source>
        <dbReference type="Proteomes" id="UP000636888"/>
    </source>
</evidence>
<dbReference type="AlphaFoldDB" id="A0A8J7M2B6"/>
<organism evidence="1 2">
    <name type="scientific">Geomesophilobacter sediminis</name>
    <dbReference type="NCBI Taxonomy" id="2798584"/>
    <lineage>
        <taxon>Bacteria</taxon>
        <taxon>Pseudomonadati</taxon>
        <taxon>Thermodesulfobacteriota</taxon>
        <taxon>Desulfuromonadia</taxon>
        <taxon>Geobacterales</taxon>
        <taxon>Geobacteraceae</taxon>
        <taxon>Geomesophilobacter</taxon>
    </lineage>
</organism>
<protein>
    <submittedName>
        <fullName evidence="1">Uncharacterized protein</fullName>
    </submittedName>
</protein>